<accession>A0AAU9LMW5</accession>
<comment type="caution">
    <text evidence="1">The sequence shown here is derived from an EMBL/GenBank/DDBJ whole genome shotgun (WGS) entry which is preliminary data.</text>
</comment>
<dbReference type="Proteomes" id="UP001157418">
    <property type="component" value="Unassembled WGS sequence"/>
</dbReference>
<protein>
    <submittedName>
        <fullName evidence="1">Uncharacterized protein</fullName>
    </submittedName>
</protein>
<evidence type="ECO:0000313" key="1">
    <source>
        <dbReference type="EMBL" id="CAH1413763.1"/>
    </source>
</evidence>
<name>A0AAU9LMW5_9ASTR</name>
<keyword evidence="2" id="KW-1185">Reference proteome</keyword>
<reference evidence="1 2" key="1">
    <citation type="submission" date="2022-01" db="EMBL/GenBank/DDBJ databases">
        <authorList>
            <person name="Xiong W."/>
            <person name="Schranz E."/>
        </authorList>
    </citation>
    <scope>NUCLEOTIDE SEQUENCE [LARGE SCALE GENOMIC DNA]</scope>
</reference>
<proteinExistence type="predicted"/>
<evidence type="ECO:0000313" key="2">
    <source>
        <dbReference type="Proteomes" id="UP001157418"/>
    </source>
</evidence>
<gene>
    <name evidence="1" type="ORF">LVIROSA_LOCUS1711</name>
</gene>
<dbReference type="EMBL" id="CAKMRJ010000001">
    <property type="protein sequence ID" value="CAH1413763.1"/>
    <property type="molecule type" value="Genomic_DNA"/>
</dbReference>
<sequence>MEFIRNNFLLKLPKYPRSPPIEIPSFTPLGSFPSQPSTERRAATFLLSPLQTSYRRRRLRLLLLHLELDS</sequence>
<organism evidence="1 2">
    <name type="scientific">Lactuca virosa</name>
    <dbReference type="NCBI Taxonomy" id="75947"/>
    <lineage>
        <taxon>Eukaryota</taxon>
        <taxon>Viridiplantae</taxon>
        <taxon>Streptophyta</taxon>
        <taxon>Embryophyta</taxon>
        <taxon>Tracheophyta</taxon>
        <taxon>Spermatophyta</taxon>
        <taxon>Magnoliopsida</taxon>
        <taxon>eudicotyledons</taxon>
        <taxon>Gunneridae</taxon>
        <taxon>Pentapetalae</taxon>
        <taxon>asterids</taxon>
        <taxon>campanulids</taxon>
        <taxon>Asterales</taxon>
        <taxon>Asteraceae</taxon>
        <taxon>Cichorioideae</taxon>
        <taxon>Cichorieae</taxon>
        <taxon>Lactucinae</taxon>
        <taxon>Lactuca</taxon>
    </lineage>
</organism>
<dbReference type="AlphaFoldDB" id="A0AAU9LMW5"/>